<comment type="caution">
    <text evidence="4">The sequence shown here is derived from an EMBL/GenBank/DDBJ whole genome shotgun (WGS) entry which is preliminary data.</text>
</comment>
<dbReference type="InterPro" id="IPR035979">
    <property type="entry name" value="RBD_domain_sf"/>
</dbReference>
<dbReference type="SMART" id="SM00360">
    <property type="entry name" value="RRM"/>
    <property type="match status" value="5"/>
</dbReference>
<dbReference type="SUPFAM" id="SSF54928">
    <property type="entry name" value="RNA-binding domain, RBD"/>
    <property type="match status" value="3"/>
</dbReference>
<sequence>MARTVKIRGLDDKFETSLCLQNITESPSCYGDAIEESCWHEAEKAFYVTFVDAAVAERVVSSGLTVGGKVLEVMHHQSQPDESGIRCTVEVRGFDPAKQELYLLYFENPNKGGGTVWELKVKEDVMLITFEEPEVAARVASMSHKVGGQVLQVTLAAEEKPCTVKVTGGDLDQEELYTMYFENPRKGGGAVSDVTVDRKLQAIFVTFEDPAVAEAVCSTSHRVGGRDLQVTLQGRQRGTGSDQASVGENKETPVSLRTVEVIVHDQLHSEDIYVHYFENRRSGGGEVEKVSINKDKGVVYVTFVRPEVAARVAGQSHKIGNLPMQVRMYVPPRPRPNYPNKLLFKNVANVTTKECLELYLERISGLAVQDVLYGDEPGVVLVSFDASPDFSKIQELCNTRRLDGNYLTVSEVQVTNCVLVEGLAPTTTTDTVCLYFESERSLGGRVEKTEIVHIGSDHNCLVFFEDYEVVDRVLTKTHKIDGRPLRVKRHIDCLGLSGGREDPSTFVLPGPLVLEVDKFKLLFIKQSSVAQDDLTGKVARVNAQLTYTDNNISAECTLTKENSTAYILARTWTQDVQQMVTSYLDQIEVHRTDVGQQVWPEVKKALDAIEVAPDCSSAKLLECVTKMVNAVTEETERKKQELTVINHNLKPHQLRLLAAASFPTESSNRHHGLSVDIQTDEQRIIFHGLNHDVKDAQIEMYHLLNSARSEKISGISDMKKKLLENAETCDLVMQKLTLEEIVAVWDVGDVDVTVHAFTDSQVVGAIDAIRKSVTEHFCHMPSSAEWLFSTPEWGKLVKSQTESYSGKVQIVPDQQNQQVVITGTDDIMHIVIREVEDFLQENTACTNLPSSSSPNQDKIDTPQPSESAVVVKSCVDELVSDLDLVGGSCCLTCSKSVAAERVASREHTLQTRTVHVQLYTSVYHDDRVLKGVPAGTKEDLLQNYLECTDITVTRVNLDKTSGSAIVMIEPGPLDRAGVQQNSFSRPRMPSDVSDEEGIQAAEAKQSPDPHITMMPCRSYYPPADLKQIDKAFQANPLDSAEMMSVHGVPKVASILVENLKPSTTSECISMYFQNRKRNRGGPVRSVEKLSDTTALVHFEECDVAESVVQKTQHSLDGQDLQVTLHQQLPGFGRIPTTNSSPKRMNDPEEPMDTDETAPVFKAEPRHEDTPKGYGFACVSAEKGTHKEPARHYDCPEQQHQQDYTVYRSSQSRRRSSGSSDEQIHGQQRTGFCHRGQPERGGRQRDIDPAEVEGNRQPLETQLRAQPQGHPTRQPTKPPPVQGSPHSPRRQPGYGIQGNQQYGPVGRGYHGQYGHPQTGDPHYYSRWKFGAQGGHGTEERGQRTPAKDAYGSTGRGYYRQPGHPQTGNPHSESSRREYGANGGRGADRGQRAPAGMGYGRGHGHDQRGPYLENASSYPTGQDRRANSTLPGPMCTVVKLGAPVIEQIQEGHGNLRELVSLLKDKFSARFQWEPPDHIIVKSIEGNVSHNWAFEVQKALNKFVFPIKVKLGEGVGLNRSQKTPPQVVSFTPHHPGGKTAAPHTVRERSPRQAEDEGRPVETLAAEDSIKLKPHQIRYLGVPQTIEKIQAVCPHLQLSLDRKAGALKMRAVRESAQRAKTHVLTFLTNIVEDKIPVTGALYQMYSSAAAQEKIQDVTDASGMICYWELQENCIWIVAPKEDIQRLKQVFNSTFIESRLTIDEDAASVVRSNSWQEFMEHMQQGGGGQPPPVLMPDLTRLVIIICDTPLNIGRTRAAIAEFFDENKPEKTYNFSYSHMKFLH</sequence>
<feature type="compositionally biased region" description="Basic and acidic residues" evidence="2">
    <location>
        <begin position="1541"/>
        <end position="1556"/>
    </location>
</feature>
<feature type="compositionally biased region" description="Polar residues" evidence="2">
    <location>
        <begin position="1257"/>
        <end position="1274"/>
    </location>
</feature>
<feature type="domain" description="RRM" evidence="3">
    <location>
        <begin position="1052"/>
        <end position="1127"/>
    </location>
</feature>
<feature type="compositionally biased region" description="Basic and acidic residues" evidence="2">
    <location>
        <begin position="1235"/>
        <end position="1247"/>
    </location>
</feature>
<dbReference type="CDD" id="cd12547">
    <property type="entry name" value="RRM1_2_PAR10"/>
    <property type="match status" value="2"/>
</dbReference>
<reference evidence="4 5" key="1">
    <citation type="journal article" date="2023" name="Sci. Data">
        <title>Genome assembly of the Korean intertidal mud-creeper Batillaria attramentaria.</title>
        <authorList>
            <person name="Patra A.K."/>
            <person name="Ho P.T."/>
            <person name="Jun S."/>
            <person name="Lee S.J."/>
            <person name="Kim Y."/>
            <person name="Won Y.J."/>
        </authorList>
    </citation>
    <scope>NUCLEOTIDE SEQUENCE [LARGE SCALE GENOMIC DNA]</scope>
    <source>
        <strain evidence="4">Wonlab-2016</strain>
    </source>
</reference>
<keyword evidence="1" id="KW-0694">RNA-binding</keyword>
<feature type="region of interest" description="Disordered" evidence="2">
    <location>
        <begin position="1130"/>
        <end position="1174"/>
    </location>
</feature>
<name>A0ABD0JW71_9CAEN</name>
<dbReference type="PROSITE" id="PS50102">
    <property type="entry name" value="RRM"/>
    <property type="match status" value="1"/>
</dbReference>
<dbReference type="Proteomes" id="UP001519460">
    <property type="component" value="Unassembled WGS sequence"/>
</dbReference>
<dbReference type="PANTHER" id="PTHR15225:SF8">
    <property type="entry name" value="RNA-BINDING PROTEIN 43"/>
    <property type="match status" value="1"/>
</dbReference>
<evidence type="ECO:0000256" key="1">
    <source>
        <dbReference type="PROSITE-ProRule" id="PRU00176"/>
    </source>
</evidence>
<evidence type="ECO:0000313" key="5">
    <source>
        <dbReference type="Proteomes" id="UP001519460"/>
    </source>
</evidence>
<dbReference type="InterPro" id="IPR012677">
    <property type="entry name" value="Nucleotide-bd_a/b_plait_sf"/>
</dbReference>
<dbReference type="EMBL" id="JACVVK020000305">
    <property type="protein sequence ID" value="KAK7479330.1"/>
    <property type="molecule type" value="Genomic_DNA"/>
</dbReference>
<dbReference type="InterPro" id="IPR034464">
    <property type="entry name" value="PAR10_RRM1_2"/>
</dbReference>
<dbReference type="GO" id="GO:0003723">
    <property type="term" value="F:RNA binding"/>
    <property type="evidence" value="ECO:0007669"/>
    <property type="project" value="UniProtKB-UniRule"/>
</dbReference>
<dbReference type="InterPro" id="IPR000504">
    <property type="entry name" value="RRM_dom"/>
</dbReference>
<dbReference type="Gene3D" id="3.30.70.330">
    <property type="match status" value="5"/>
</dbReference>
<protein>
    <recommendedName>
        <fullName evidence="3">RRM domain-containing protein</fullName>
    </recommendedName>
</protein>
<evidence type="ECO:0000256" key="2">
    <source>
        <dbReference type="SAM" id="MobiDB-lite"/>
    </source>
</evidence>
<feature type="compositionally biased region" description="Basic and acidic residues" evidence="2">
    <location>
        <begin position="1335"/>
        <end position="1345"/>
    </location>
</feature>
<organism evidence="4 5">
    <name type="scientific">Batillaria attramentaria</name>
    <dbReference type="NCBI Taxonomy" id="370345"/>
    <lineage>
        <taxon>Eukaryota</taxon>
        <taxon>Metazoa</taxon>
        <taxon>Spiralia</taxon>
        <taxon>Lophotrochozoa</taxon>
        <taxon>Mollusca</taxon>
        <taxon>Gastropoda</taxon>
        <taxon>Caenogastropoda</taxon>
        <taxon>Sorbeoconcha</taxon>
        <taxon>Cerithioidea</taxon>
        <taxon>Batillariidae</taxon>
        <taxon>Batillaria</taxon>
    </lineage>
</organism>
<proteinExistence type="predicted"/>
<evidence type="ECO:0000259" key="3">
    <source>
        <dbReference type="PROSITE" id="PS50102"/>
    </source>
</evidence>
<feature type="compositionally biased region" description="Polar residues" evidence="2">
    <location>
        <begin position="1515"/>
        <end position="1526"/>
    </location>
</feature>
<feature type="region of interest" description="Disordered" evidence="2">
    <location>
        <begin position="1515"/>
        <end position="1556"/>
    </location>
</feature>
<accession>A0ABD0JW71</accession>
<dbReference type="PANTHER" id="PTHR15225">
    <property type="entry name" value="INTERFERON-INDUCED PROTEIN 35/NMI N-MYC/STAT INTERACTING PROTEIN"/>
    <property type="match status" value="1"/>
</dbReference>
<dbReference type="Pfam" id="PF23085">
    <property type="entry name" value="RRM_PARP14_3"/>
    <property type="match status" value="5"/>
</dbReference>
<feature type="region of interest" description="Disordered" evidence="2">
    <location>
        <begin position="1188"/>
        <end position="1428"/>
    </location>
</feature>
<evidence type="ECO:0000313" key="4">
    <source>
        <dbReference type="EMBL" id="KAK7479330.1"/>
    </source>
</evidence>
<gene>
    <name evidence="4" type="ORF">BaRGS_00029408</name>
</gene>
<keyword evidence="5" id="KW-1185">Reference proteome</keyword>